<keyword evidence="1" id="KW-1133">Transmembrane helix</keyword>
<dbReference type="EMBL" id="JAGFBV010000004">
    <property type="protein sequence ID" value="MBP4137111.1"/>
    <property type="molecule type" value="Genomic_DNA"/>
</dbReference>
<keyword evidence="1" id="KW-0812">Transmembrane</keyword>
<reference evidence="2 3" key="1">
    <citation type="submission" date="2021-03" db="EMBL/GenBank/DDBJ databases">
        <title>Flavobacterium Flabelliformis Sp. Nov. And Flavobacterium Geliluteum Sp. Nov., Two Novel Multidrug Resistant Psychrophilic Species Isolated From Antarctica.</title>
        <authorList>
            <person name="Kralova S."/>
            <person name="Busse H.J."/>
            <person name="Bezdicek M."/>
            <person name="Nykrynova M."/>
            <person name="Kroupova E."/>
            <person name="Krsek D."/>
            <person name="Sedlacek I."/>
        </authorList>
    </citation>
    <scope>NUCLEOTIDE SEQUENCE [LARGE SCALE GENOMIC DNA]</scope>
    <source>
        <strain evidence="2 3">P7388</strain>
    </source>
</reference>
<evidence type="ECO:0000256" key="1">
    <source>
        <dbReference type="SAM" id="Phobius"/>
    </source>
</evidence>
<dbReference type="RefSeq" id="WP_210665157.1">
    <property type="nucleotide sequence ID" value="NZ_JAGFBV010000004.1"/>
</dbReference>
<proteinExistence type="predicted"/>
<keyword evidence="3" id="KW-1185">Reference proteome</keyword>
<evidence type="ECO:0000313" key="2">
    <source>
        <dbReference type="EMBL" id="MBP4137111.1"/>
    </source>
</evidence>
<sequence length="59" mass="6566">MKKFLILLFVLVPFWCFSDNPPPPGLPDEPPPPLPVDSMISVLFIGGIILGTYIISKKR</sequence>
<accession>A0A941AWU4</accession>
<comment type="caution">
    <text evidence="2">The sequence shown here is derived from an EMBL/GenBank/DDBJ whole genome shotgun (WGS) entry which is preliminary data.</text>
</comment>
<name>A0A941AWU4_9FLAO</name>
<evidence type="ECO:0000313" key="3">
    <source>
        <dbReference type="Proteomes" id="UP000675047"/>
    </source>
</evidence>
<protein>
    <submittedName>
        <fullName evidence="2">Uncharacterized protein</fullName>
    </submittedName>
</protein>
<feature type="transmembrane region" description="Helical" evidence="1">
    <location>
        <begin position="34"/>
        <end position="55"/>
    </location>
</feature>
<dbReference type="AlphaFoldDB" id="A0A941AWU4"/>
<organism evidence="2 3">
    <name type="scientific">Flavobacterium geliluteum</name>
    <dbReference type="NCBI Taxonomy" id="2816120"/>
    <lineage>
        <taxon>Bacteria</taxon>
        <taxon>Pseudomonadati</taxon>
        <taxon>Bacteroidota</taxon>
        <taxon>Flavobacteriia</taxon>
        <taxon>Flavobacteriales</taxon>
        <taxon>Flavobacteriaceae</taxon>
        <taxon>Flavobacterium</taxon>
    </lineage>
</organism>
<dbReference type="Proteomes" id="UP000675047">
    <property type="component" value="Unassembled WGS sequence"/>
</dbReference>
<keyword evidence="1" id="KW-0472">Membrane</keyword>
<gene>
    <name evidence="2" type="ORF">J3495_03335</name>
</gene>